<evidence type="ECO:0000313" key="1">
    <source>
        <dbReference type="EMBL" id="PWA61891.1"/>
    </source>
</evidence>
<dbReference type="Proteomes" id="UP000245207">
    <property type="component" value="Unassembled WGS sequence"/>
</dbReference>
<reference evidence="1 2" key="1">
    <citation type="journal article" date="2018" name="Mol. Plant">
        <title>The genome of Artemisia annua provides insight into the evolution of Asteraceae family and artemisinin biosynthesis.</title>
        <authorList>
            <person name="Shen Q."/>
            <person name="Zhang L."/>
            <person name="Liao Z."/>
            <person name="Wang S."/>
            <person name="Yan T."/>
            <person name="Shi P."/>
            <person name="Liu M."/>
            <person name="Fu X."/>
            <person name="Pan Q."/>
            <person name="Wang Y."/>
            <person name="Lv Z."/>
            <person name="Lu X."/>
            <person name="Zhang F."/>
            <person name="Jiang W."/>
            <person name="Ma Y."/>
            <person name="Chen M."/>
            <person name="Hao X."/>
            <person name="Li L."/>
            <person name="Tang Y."/>
            <person name="Lv G."/>
            <person name="Zhou Y."/>
            <person name="Sun X."/>
            <person name="Brodelius P.E."/>
            <person name="Rose J.K.C."/>
            <person name="Tang K."/>
        </authorList>
    </citation>
    <scope>NUCLEOTIDE SEQUENCE [LARGE SCALE GENOMIC DNA]</scope>
    <source>
        <strain evidence="2">cv. Huhao1</strain>
        <tissue evidence="1">Leaf</tissue>
    </source>
</reference>
<proteinExistence type="predicted"/>
<accession>A0A2U1MKV5</accession>
<dbReference type="EMBL" id="PKPP01004998">
    <property type="protein sequence ID" value="PWA61891.1"/>
    <property type="molecule type" value="Genomic_DNA"/>
</dbReference>
<sequence length="72" mass="8151">MTITKGLLWVREWLGQTKHCMKITGLKLIVDSYAKDLKMFYTEFAASMVKHGNAGVMEDGEISEKGRVIKES</sequence>
<keyword evidence="1" id="KW-0575">Peroxidase</keyword>
<dbReference type="GO" id="GO:0020037">
    <property type="term" value="F:heme binding"/>
    <property type="evidence" value="ECO:0007669"/>
    <property type="project" value="InterPro"/>
</dbReference>
<dbReference type="GO" id="GO:0004601">
    <property type="term" value="F:peroxidase activity"/>
    <property type="evidence" value="ECO:0007669"/>
    <property type="project" value="UniProtKB-KW"/>
</dbReference>
<protein>
    <submittedName>
        <fullName evidence="1">Cationic peroxidase</fullName>
    </submittedName>
</protein>
<dbReference type="AlphaFoldDB" id="A0A2U1MKV5"/>
<dbReference type="InterPro" id="IPR010255">
    <property type="entry name" value="Haem_peroxidase_sf"/>
</dbReference>
<dbReference type="GO" id="GO:0006979">
    <property type="term" value="P:response to oxidative stress"/>
    <property type="evidence" value="ECO:0007669"/>
    <property type="project" value="InterPro"/>
</dbReference>
<comment type="caution">
    <text evidence="1">The sequence shown here is derived from an EMBL/GenBank/DDBJ whole genome shotgun (WGS) entry which is preliminary data.</text>
</comment>
<gene>
    <name evidence="1" type="ORF">CTI12_AA368990</name>
</gene>
<keyword evidence="1" id="KW-0560">Oxidoreductase</keyword>
<name>A0A2U1MKV5_ARTAN</name>
<evidence type="ECO:0000313" key="2">
    <source>
        <dbReference type="Proteomes" id="UP000245207"/>
    </source>
</evidence>
<organism evidence="1 2">
    <name type="scientific">Artemisia annua</name>
    <name type="common">Sweet wormwood</name>
    <dbReference type="NCBI Taxonomy" id="35608"/>
    <lineage>
        <taxon>Eukaryota</taxon>
        <taxon>Viridiplantae</taxon>
        <taxon>Streptophyta</taxon>
        <taxon>Embryophyta</taxon>
        <taxon>Tracheophyta</taxon>
        <taxon>Spermatophyta</taxon>
        <taxon>Magnoliopsida</taxon>
        <taxon>eudicotyledons</taxon>
        <taxon>Gunneridae</taxon>
        <taxon>Pentapetalae</taxon>
        <taxon>asterids</taxon>
        <taxon>campanulids</taxon>
        <taxon>Asterales</taxon>
        <taxon>Asteraceae</taxon>
        <taxon>Asteroideae</taxon>
        <taxon>Anthemideae</taxon>
        <taxon>Artemisiinae</taxon>
        <taxon>Artemisia</taxon>
    </lineage>
</organism>
<dbReference type="SUPFAM" id="SSF48113">
    <property type="entry name" value="Heme-dependent peroxidases"/>
    <property type="match status" value="1"/>
</dbReference>
<keyword evidence="2" id="KW-1185">Reference proteome</keyword>